<dbReference type="SMART" id="SM00450">
    <property type="entry name" value="RHOD"/>
    <property type="match status" value="1"/>
</dbReference>
<protein>
    <submittedName>
        <fullName evidence="3">MBL fold metallo-hydrolase</fullName>
    </submittedName>
</protein>
<dbReference type="PROSITE" id="PS50206">
    <property type="entry name" value="RHODANESE_3"/>
    <property type="match status" value="2"/>
</dbReference>
<dbReference type="CDD" id="cd07724">
    <property type="entry name" value="POD-like_MBL-fold"/>
    <property type="match status" value="1"/>
</dbReference>
<dbReference type="PANTHER" id="PTHR43084">
    <property type="entry name" value="PERSULFIDE DIOXYGENASE ETHE1"/>
    <property type="match status" value="1"/>
</dbReference>
<evidence type="ECO:0000313" key="3">
    <source>
        <dbReference type="EMBL" id="MEI4463038.1"/>
    </source>
</evidence>
<evidence type="ECO:0000256" key="1">
    <source>
        <dbReference type="ARBA" id="ARBA00022723"/>
    </source>
</evidence>
<dbReference type="Gene3D" id="3.40.250.10">
    <property type="entry name" value="Rhodanese-like domain"/>
    <property type="match status" value="2"/>
</dbReference>
<dbReference type="InterPro" id="IPR044528">
    <property type="entry name" value="POD-like_MBL-fold"/>
</dbReference>
<proteinExistence type="predicted"/>
<gene>
    <name evidence="3" type="ORF">SZL87_11420</name>
</gene>
<dbReference type="Gene3D" id="3.60.15.10">
    <property type="entry name" value="Ribonuclease Z/Hydroxyacylglutathione hydrolase-like"/>
    <property type="match status" value="1"/>
</dbReference>
<accession>A0ABU8EJD0</accession>
<dbReference type="InterPro" id="IPR051682">
    <property type="entry name" value="Mito_Persulfide_Diox"/>
</dbReference>
<keyword evidence="4" id="KW-1185">Reference proteome</keyword>
<evidence type="ECO:0000259" key="2">
    <source>
        <dbReference type="PROSITE" id="PS50206"/>
    </source>
</evidence>
<organism evidence="3 4">
    <name type="scientific">Exiguobacterium indicum</name>
    <dbReference type="NCBI Taxonomy" id="296995"/>
    <lineage>
        <taxon>Bacteria</taxon>
        <taxon>Bacillati</taxon>
        <taxon>Bacillota</taxon>
        <taxon>Bacilli</taxon>
        <taxon>Bacillales</taxon>
        <taxon>Bacillales Family XII. Incertae Sedis</taxon>
        <taxon>Exiguobacterium</taxon>
    </lineage>
</organism>
<comment type="caution">
    <text evidence="3">The sequence shown here is derived from an EMBL/GenBank/DDBJ whole genome shotgun (WGS) entry which is preliminary data.</text>
</comment>
<reference evidence="3 4" key="1">
    <citation type="submission" date="2023-12" db="EMBL/GenBank/DDBJ databases">
        <authorList>
            <person name="Easwaran N."/>
            <person name="Lazarus H.P.S."/>
        </authorList>
    </citation>
    <scope>NUCLEOTIDE SEQUENCE [LARGE SCALE GENOMIC DNA]</scope>
    <source>
        <strain evidence="3 4">VIT-2023</strain>
    </source>
</reference>
<dbReference type="InterPro" id="IPR001763">
    <property type="entry name" value="Rhodanese-like_dom"/>
</dbReference>
<dbReference type="CDD" id="cd00158">
    <property type="entry name" value="RHOD"/>
    <property type="match status" value="1"/>
</dbReference>
<dbReference type="EMBL" id="JBAWKY010000003">
    <property type="protein sequence ID" value="MEI4463038.1"/>
    <property type="molecule type" value="Genomic_DNA"/>
</dbReference>
<sequence>MLLRYFYDEKLAQASYMVGCQMTGEAIVIDPARNITPYLEVAKKEGLRITATAETHIHADFVSGTQEFAKRYDTTAYLSDEGDENWKYQFVSDIHHELVKDGDRFKVGNVTLEVMHTPGHTPEHISFLLFDRNQQVPMGIFTGDFVFVGDIGRPDLLEEAAGIKGTTAVGAKQMFASLKRFKALPDFVQVWPGHGAGSACGKALGAVPTSTVGYEKATNWALQMEDEDAFIRELTTDQPEPPNYFAMMKRVNKEGIALTTEIPELVTHEDPTAWTSSIQIVDTRDGQSFRNGHLPGTINIPYDGKFVTWAGWLLDFDRDIAILSTPEQREDIQRDLQSIGLDRVTYWADHQVVPASMLTERYEDWTAEEALAAAERQEVYVLDVRNKTEWDSQHYDQARRILLGKLVARQEELPTDRPLAVHCASGVRSRMAVSVLQLLGFKDVVNIEGGYAAMRTILNQQTS</sequence>
<evidence type="ECO:0000313" key="4">
    <source>
        <dbReference type="Proteomes" id="UP001387110"/>
    </source>
</evidence>
<dbReference type="SUPFAM" id="SSF56281">
    <property type="entry name" value="Metallo-hydrolase/oxidoreductase"/>
    <property type="match status" value="1"/>
</dbReference>
<feature type="domain" description="Rhodanese" evidence="2">
    <location>
        <begin position="278"/>
        <end position="303"/>
    </location>
</feature>
<dbReference type="Proteomes" id="UP001387110">
    <property type="component" value="Unassembled WGS sequence"/>
</dbReference>
<dbReference type="SUPFAM" id="SSF52821">
    <property type="entry name" value="Rhodanese/Cell cycle control phosphatase"/>
    <property type="match status" value="2"/>
</dbReference>
<keyword evidence="1" id="KW-0479">Metal-binding</keyword>
<dbReference type="SMART" id="SM00849">
    <property type="entry name" value="Lactamase_B"/>
    <property type="match status" value="1"/>
</dbReference>
<dbReference type="InterPro" id="IPR001279">
    <property type="entry name" value="Metallo-B-lactamas"/>
</dbReference>
<dbReference type="PANTHER" id="PTHR43084:SF1">
    <property type="entry name" value="PERSULFIDE DIOXYGENASE ETHE1, MITOCHONDRIAL"/>
    <property type="match status" value="1"/>
</dbReference>
<dbReference type="RefSeq" id="WP_336449411.1">
    <property type="nucleotide sequence ID" value="NZ_JBAWKY010000003.1"/>
</dbReference>
<dbReference type="Pfam" id="PF00581">
    <property type="entry name" value="Rhodanese"/>
    <property type="match status" value="1"/>
</dbReference>
<dbReference type="Pfam" id="PF00753">
    <property type="entry name" value="Lactamase_B"/>
    <property type="match status" value="1"/>
</dbReference>
<name>A0ABU8EJD0_9BACL</name>
<feature type="domain" description="Rhodanese" evidence="2">
    <location>
        <begin position="375"/>
        <end position="463"/>
    </location>
</feature>
<dbReference type="InterPro" id="IPR036873">
    <property type="entry name" value="Rhodanese-like_dom_sf"/>
</dbReference>
<dbReference type="InterPro" id="IPR036866">
    <property type="entry name" value="RibonucZ/Hydroxyglut_hydro"/>
</dbReference>